<keyword evidence="3" id="KW-0732">Signal</keyword>
<evidence type="ECO:0000256" key="2">
    <source>
        <dbReference type="ARBA" id="ARBA00022640"/>
    </source>
</evidence>
<feature type="signal peptide" evidence="3">
    <location>
        <begin position="1"/>
        <end position="36"/>
    </location>
</feature>
<feature type="chain" id="PRO_5030875879" description="Plastid lipid-associated protein/fibrillin conserved domain-containing protein" evidence="3">
    <location>
        <begin position="37"/>
        <end position="284"/>
    </location>
</feature>
<accession>A0A7R9ZJX0</accession>
<keyword evidence="2" id="KW-0934">Plastid</keyword>
<reference evidence="5" key="1">
    <citation type="submission" date="2021-01" db="EMBL/GenBank/DDBJ databases">
        <authorList>
            <person name="Corre E."/>
            <person name="Pelletier E."/>
            <person name="Niang G."/>
            <person name="Scheremetjew M."/>
            <person name="Finn R."/>
            <person name="Kale V."/>
            <person name="Holt S."/>
            <person name="Cochrane G."/>
            <person name="Meng A."/>
            <person name="Brown T."/>
            <person name="Cohen L."/>
        </authorList>
    </citation>
    <scope>NUCLEOTIDE SEQUENCE</scope>
    <source>
        <strain evidence="5">CCMP3328</strain>
    </source>
</reference>
<evidence type="ECO:0000259" key="4">
    <source>
        <dbReference type="Pfam" id="PF04755"/>
    </source>
</evidence>
<organism evidence="5">
    <name type="scientific">Craspedostauros australis</name>
    <dbReference type="NCBI Taxonomy" id="1486917"/>
    <lineage>
        <taxon>Eukaryota</taxon>
        <taxon>Sar</taxon>
        <taxon>Stramenopiles</taxon>
        <taxon>Ochrophyta</taxon>
        <taxon>Bacillariophyta</taxon>
        <taxon>Bacillariophyceae</taxon>
        <taxon>Bacillariophycidae</taxon>
        <taxon>Naviculales</taxon>
        <taxon>Naviculaceae</taxon>
        <taxon>Craspedostauros</taxon>
    </lineage>
</organism>
<name>A0A7R9ZJX0_9STRA</name>
<gene>
    <name evidence="5" type="ORF">CAUS1442_LOCUS2120</name>
</gene>
<dbReference type="PANTHER" id="PTHR31906">
    <property type="entry name" value="PLASTID-LIPID-ASSOCIATED PROTEIN 4, CHLOROPLASTIC-RELATED"/>
    <property type="match status" value="1"/>
</dbReference>
<proteinExistence type="predicted"/>
<sequence length="284" mass="30990">MTTTPTMTKTTRRQVTILRLLPLALALILASRPVTAFDIPNPFQNAMAGRSVVGGGKSKILSQTKQELWDAASFTNNGKDASMETQQKVLSLVRQLETKATKTPIPPKLLTDEATAMQFLDGTWYLKYTAPYSIAQGEDVYKVEDFTDGGSVPSKAYSNKGAVSAAGLKVDTSNKETKQIFDVVQSRVTNKVDLDFGKVVVGGRYRVSDNVDNRAVVTFDTCEITLNNGFVINLGWLFAILAKVRGTTDSGWLETSYIDDDFRVGRGNAGTLFLLTRDPSAIEA</sequence>
<evidence type="ECO:0000313" key="5">
    <source>
        <dbReference type="EMBL" id="CAD8330022.1"/>
    </source>
</evidence>
<dbReference type="InterPro" id="IPR006843">
    <property type="entry name" value="PAP/fibrillin_dom"/>
</dbReference>
<dbReference type="Pfam" id="PF04755">
    <property type="entry name" value="PAP_fibrillin"/>
    <property type="match status" value="1"/>
</dbReference>
<dbReference type="InterPro" id="IPR039633">
    <property type="entry name" value="PAP"/>
</dbReference>
<comment type="subcellular location">
    <subcellularLocation>
        <location evidence="1">Plastid</location>
    </subcellularLocation>
</comment>
<dbReference type="AlphaFoldDB" id="A0A7R9ZJX0"/>
<feature type="domain" description="Plastid lipid-associated protein/fibrillin conserved" evidence="4">
    <location>
        <begin position="63"/>
        <end position="275"/>
    </location>
</feature>
<evidence type="ECO:0000256" key="3">
    <source>
        <dbReference type="SAM" id="SignalP"/>
    </source>
</evidence>
<protein>
    <recommendedName>
        <fullName evidence="4">Plastid lipid-associated protein/fibrillin conserved domain-containing protein</fullName>
    </recommendedName>
</protein>
<evidence type="ECO:0000256" key="1">
    <source>
        <dbReference type="ARBA" id="ARBA00004474"/>
    </source>
</evidence>
<dbReference type="EMBL" id="HBEF01003356">
    <property type="protein sequence ID" value="CAD8330022.1"/>
    <property type="molecule type" value="Transcribed_RNA"/>
</dbReference>
<dbReference type="GO" id="GO:0009536">
    <property type="term" value="C:plastid"/>
    <property type="evidence" value="ECO:0007669"/>
    <property type="project" value="UniProtKB-SubCell"/>
</dbReference>